<dbReference type="FunFam" id="3.30.200.20:FF:000042">
    <property type="entry name" value="Aurora kinase A"/>
    <property type="match status" value="1"/>
</dbReference>
<feature type="compositionally biased region" description="Polar residues" evidence="11">
    <location>
        <begin position="351"/>
        <end position="375"/>
    </location>
</feature>
<feature type="compositionally biased region" description="Basic and acidic residues" evidence="11">
    <location>
        <begin position="606"/>
        <end position="621"/>
    </location>
</feature>
<protein>
    <recommendedName>
        <fullName evidence="2">non-specific serine/threonine protein kinase</fullName>
        <ecNumber evidence="2">2.7.11.1</ecNumber>
    </recommendedName>
</protein>
<evidence type="ECO:0000256" key="10">
    <source>
        <dbReference type="PROSITE-ProRule" id="PRU10141"/>
    </source>
</evidence>
<reference evidence="13" key="1">
    <citation type="submission" date="2020-04" db="EMBL/GenBank/DDBJ databases">
        <authorList>
            <person name="Neveu A P."/>
        </authorList>
    </citation>
    <scope>NUCLEOTIDE SEQUENCE</scope>
    <source>
        <tissue evidence="13">Whole embryo</tissue>
    </source>
</reference>
<feature type="region of interest" description="Disordered" evidence="11">
    <location>
        <begin position="594"/>
        <end position="652"/>
    </location>
</feature>
<dbReference type="GO" id="GO:0005524">
    <property type="term" value="F:ATP binding"/>
    <property type="evidence" value="ECO:0007669"/>
    <property type="project" value="UniProtKB-UniRule"/>
</dbReference>
<feature type="domain" description="Protein kinase" evidence="12">
    <location>
        <begin position="4"/>
        <end position="263"/>
    </location>
</feature>
<evidence type="ECO:0000256" key="6">
    <source>
        <dbReference type="ARBA" id="ARBA00022777"/>
    </source>
</evidence>
<evidence type="ECO:0000256" key="7">
    <source>
        <dbReference type="ARBA" id="ARBA00022840"/>
    </source>
</evidence>
<evidence type="ECO:0000256" key="2">
    <source>
        <dbReference type="ARBA" id="ARBA00012513"/>
    </source>
</evidence>
<dbReference type="CDD" id="cd08215">
    <property type="entry name" value="STKc_Nek"/>
    <property type="match status" value="1"/>
</dbReference>
<name>A0A6F9DMR9_9ASCI</name>
<feature type="compositionally biased region" description="Basic and acidic residues" evidence="11">
    <location>
        <begin position="340"/>
        <end position="350"/>
    </location>
</feature>
<evidence type="ECO:0000256" key="3">
    <source>
        <dbReference type="ARBA" id="ARBA00022527"/>
    </source>
</evidence>
<dbReference type="EMBL" id="LR788426">
    <property type="protein sequence ID" value="CAB3264288.1"/>
    <property type="molecule type" value="mRNA"/>
</dbReference>
<dbReference type="InterPro" id="IPR011009">
    <property type="entry name" value="Kinase-like_dom_sf"/>
</dbReference>
<feature type="binding site" evidence="10">
    <location>
        <position position="34"/>
    </location>
    <ligand>
        <name>ATP</name>
        <dbReference type="ChEBI" id="CHEBI:30616"/>
    </ligand>
</feature>
<feature type="region of interest" description="Disordered" evidence="11">
    <location>
        <begin position="271"/>
        <end position="294"/>
    </location>
</feature>
<feature type="compositionally biased region" description="Acidic residues" evidence="11">
    <location>
        <begin position="626"/>
        <end position="644"/>
    </location>
</feature>
<dbReference type="AlphaFoldDB" id="A0A6F9DMR9"/>
<dbReference type="InterPro" id="IPR017441">
    <property type="entry name" value="Protein_kinase_ATP_BS"/>
</dbReference>
<proteinExistence type="evidence at transcript level"/>
<dbReference type="PROSITE" id="PS00107">
    <property type="entry name" value="PROTEIN_KINASE_ATP"/>
    <property type="match status" value="1"/>
</dbReference>
<dbReference type="PANTHER" id="PTHR44899:SF3">
    <property type="entry name" value="SERINE_THREONINE-PROTEIN KINASE NEK1"/>
    <property type="match status" value="1"/>
</dbReference>
<dbReference type="GO" id="GO:0004674">
    <property type="term" value="F:protein serine/threonine kinase activity"/>
    <property type="evidence" value="ECO:0007669"/>
    <property type="project" value="UniProtKB-KW"/>
</dbReference>
<dbReference type="EC" id="2.7.11.1" evidence="2"/>
<dbReference type="PANTHER" id="PTHR44899">
    <property type="entry name" value="CAMK FAMILY PROTEIN KINASE"/>
    <property type="match status" value="1"/>
</dbReference>
<feature type="compositionally biased region" description="Polar residues" evidence="11">
    <location>
        <begin position="271"/>
        <end position="281"/>
    </location>
</feature>
<dbReference type="FunFam" id="1.10.510.10:FF:000571">
    <property type="entry name" value="Maternal embryonic leucine zipper kinase"/>
    <property type="match status" value="1"/>
</dbReference>
<dbReference type="PROSITE" id="PS50011">
    <property type="entry name" value="PROTEIN_KINASE_DOM"/>
    <property type="match status" value="1"/>
</dbReference>
<dbReference type="PROSITE" id="PS00108">
    <property type="entry name" value="PROTEIN_KINASE_ST"/>
    <property type="match status" value="1"/>
</dbReference>
<feature type="region of interest" description="Disordered" evidence="11">
    <location>
        <begin position="340"/>
        <end position="419"/>
    </location>
</feature>
<dbReference type="InterPro" id="IPR000719">
    <property type="entry name" value="Prot_kinase_dom"/>
</dbReference>
<keyword evidence="3" id="KW-0723">Serine/threonine-protein kinase</keyword>
<evidence type="ECO:0000256" key="4">
    <source>
        <dbReference type="ARBA" id="ARBA00022679"/>
    </source>
</evidence>
<comment type="catalytic activity">
    <reaction evidence="8">
        <text>L-threonyl-[protein] + ATP = O-phospho-L-threonyl-[protein] + ADP + H(+)</text>
        <dbReference type="Rhea" id="RHEA:46608"/>
        <dbReference type="Rhea" id="RHEA-COMP:11060"/>
        <dbReference type="Rhea" id="RHEA-COMP:11605"/>
        <dbReference type="ChEBI" id="CHEBI:15378"/>
        <dbReference type="ChEBI" id="CHEBI:30013"/>
        <dbReference type="ChEBI" id="CHEBI:30616"/>
        <dbReference type="ChEBI" id="CHEBI:61977"/>
        <dbReference type="ChEBI" id="CHEBI:456216"/>
        <dbReference type="EC" id="2.7.11.1"/>
    </reaction>
</comment>
<dbReference type="InterPro" id="IPR008271">
    <property type="entry name" value="Ser/Thr_kinase_AS"/>
</dbReference>
<sequence>MDEYEIVTKIGKGSSGSVFLARSKKLKKLVAIKKIEIDESRRSRCRKSVMREANILRTLNHFHIVKCYEWFLDDEAGNISMALEYCNGGTIQDRIKAAQVRKETIPEEKVMLWTTQITSAVNYIHDRRILHRDLKSENVFLIKSEDVKLGDFGISKEIDHTLDKASTCVGTPCYLSPELCQDIPYSFKSDIWALGCLIFEMLALSPAFDAANLVSLFYKIVNCKYATLPVHCSSAAKELISKVLTRNPADRPNASQLLKIPILQKYTSRIRTPSPQLTKSPTVPPLPLQNDSLTDSQQLDDIDDLLRSADGLLASPELDSVRESCTQRSISVYGEYNMDKANDHTEDNENFRPQSCPHSANRRSVNVSTYDSVATWSGYGDRGSRRPSGKHYDLDLSSSSEDDSDPKPLKEDSESDNENIITQRDYYSDGFSSSDDEKVMDKTVGDDEIPEIIEVNDESGVSLPAVQKPQKTEVPTITPVRNLPGSNWLISKRAQVLRRKQDDVRNSLPVIAGSVKKISMDQNSNRMSLNVHSLQRQNQNHKVPGGTWPKKEALGSSENKIIGKPLPLPEGVKKKRKLPGSGWLLGKEKQQPLLLGDPQGIRNQMRKGDYQKNAVTEKESMGDFDMSYDEEYPDDFEDDSDDSGSEFNSTTTMTNQVSSLDLVKKECIDAIGEEKYEQLKSMFKRGLSIGDVYEKCRKEVDFETLETCYLLLN</sequence>
<comment type="catalytic activity">
    <reaction evidence="9">
        <text>L-seryl-[protein] + ATP = O-phospho-L-seryl-[protein] + ADP + H(+)</text>
        <dbReference type="Rhea" id="RHEA:17989"/>
        <dbReference type="Rhea" id="RHEA-COMP:9863"/>
        <dbReference type="Rhea" id="RHEA-COMP:11604"/>
        <dbReference type="ChEBI" id="CHEBI:15378"/>
        <dbReference type="ChEBI" id="CHEBI:29999"/>
        <dbReference type="ChEBI" id="CHEBI:30616"/>
        <dbReference type="ChEBI" id="CHEBI:83421"/>
        <dbReference type="ChEBI" id="CHEBI:456216"/>
        <dbReference type="EC" id="2.7.11.1"/>
    </reaction>
</comment>
<evidence type="ECO:0000256" key="1">
    <source>
        <dbReference type="ARBA" id="ARBA00010886"/>
    </source>
</evidence>
<dbReference type="SUPFAM" id="SSF56112">
    <property type="entry name" value="Protein kinase-like (PK-like)"/>
    <property type="match status" value="1"/>
</dbReference>
<dbReference type="Gene3D" id="1.10.510.10">
    <property type="entry name" value="Transferase(Phosphotransferase) domain 1"/>
    <property type="match status" value="1"/>
</dbReference>
<evidence type="ECO:0000256" key="8">
    <source>
        <dbReference type="ARBA" id="ARBA00047899"/>
    </source>
</evidence>
<keyword evidence="6 13" id="KW-0418">Kinase</keyword>
<gene>
    <name evidence="13" type="primary">Nek3</name>
</gene>
<keyword evidence="5 10" id="KW-0547">Nucleotide-binding</keyword>
<comment type="similarity">
    <text evidence="1">Belongs to the protein kinase superfamily. NEK Ser/Thr protein kinase family. NIMA subfamily.</text>
</comment>
<evidence type="ECO:0000256" key="11">
    <source>
        <dbReference type="SAM" id="MobiDB-lite"/>
    </source>
</evidence>
<keyword evidence="4" id="KW-0808">Transferase</keyword>
<evidence type="ECO:0000259" key="12">
    <source>
        <dbReference type="PROSITE" id="PS50011"/>
    </source>
</evidence>
<organism evidence="13">
    <name type="scientific">Phallusia mammillata</name>
    <dbReference type="NCBI Taxonomy" id="59560"/>
    <lineage>
        <taxon>Eukaryota</taxon>
        <taxon>Metazoa</taxon>
        <taxon>Chordata</taxon>
        <taxon>Tunicata</taxon>
        <taxon>Ascidiacea</taxon>
        <taxon>Phlebobranchia</taxon>
        <taxon>Ascidiidae</taxon>
        <taxon>Phallusia</taxon>
    </lineage>
</organism>
<evidence type="ECO:0000256" key="9">
    <source>
        <dbReference type="ARBA" id="ARBA00048679"/>
    </source>
</evidence>
<dbReference type="InterPro" id="IPR051131">
    <property type="entry name" value="NEK_Ser/Thr_kinase_NIMA"/>
</dbReference>
<keyword evidence="7 10" id="KW-0067">ATP-binding</keyword>
<dbReference type="Pfam" id="PF00069">
    <property type="entry name" value="Pkinase"/>
    <property type="match status" value="1"/>
</dbReference>
<evidence type="ECO:0000256" key="5">
    <source>
        <dbReference type="ARBA" id="ARBA00022741"/>
    </source>
</evidence>
<evidence type="ECO:0000313" key="13">
    <source>
        <dbReference type="EMBL" id="CAB3264288.1"/>
    </source>
</evidence>
<dbReference type="SMART" id="SM00220">
    <property type="entry name" value="S_TKc"/>
    <property type="match status" value="1"/>
</dbReference>
<accession>A0A6F9DMR9</accession>